<proteinExistence type="predicted"/>
<dbReference type="EMBL" id="BMJD01000032">
    <property type="protein sequence ID" value="GGB52909.1"/>
    <property type="molecule type" value="Genomic_DNA"/>
</dbReference>
<dbReference type="InterPro" id="IPR047960">
    <property type="entry name" value="Transpos_IS1380"/>
</dbReference>
<dbReference type="RefSeq" id="WP_188725512.1">
    <property type="nucleotide sequence ID" value="NZ_BMJD01000032.1"/>
</dbReference>
<reference evidence="2" key="1">
    <citation type="journal article" date="2014" name="Int. J. Syst. Evol. Microbiol.">
        <title>Complete genome sequence of Corynebacterium casei LMG S-19264T (=DSM 44701T), isolated from a smear-ripened cheese.</title>
        <authorList>
            <consortium name="US DOE Joint Genome Institute (JGI-PGF)"/>
            <person name="Walter F."/>
            <person name="Albersmeier A."/>
            <person name="Kalinowski J."/>
            <person name="Ruckert C."/>
        </authorList>
    </citation>
    <scope>NUCLEOTIDE SEQUENCE</scope>
    <source>
        <strain evidence="2">CGMCC 1.15454</strain>
    </source>
</reference>
<sequence>MTSVNEKSMNFNKRVKVNFDGGDLTGDAGILLYKEFNDVIGLHKAIEEMVHVKDDVSHRSHVNHDVIMQKIYQNAAGYDADDHADNLKYDPVFTTVLDKSELASQPTMSRLNQHLDKETMKQFQDVNQTITDRFHELEPPEVLVLDIDSSNSPTYGDQYGSSYNPHYGENGYHPIFMFEGETGDCLKASLRAGNVYTSRQIVAFVGPELKRLSKKYPNIKIIIRGDSGFATPELYKLCDKLGADYVIRLKANQRLQRIANEFENEILSDPEIDIYDGCHHEFYREFTYKATSWDKSRNVMLKLEKPADQLLFIPTFIVTTLKYSPEETVQFYAERGKMENYIKEGKLGFAFGKMSSTAFEINANKLQIAVLAYNLNNGLRRFCMPEKMKKHRIQTIRTCFIKIAGKVTRSGRYITFKLSSSSLYKDAFFSTLNRIQQLPLLC</sequence>
<keyword evidence="3" id="KW-1185">Reference proteome</keyword>
<dbReference type="InterPro" id="IPR025668">
    <property type="entry name" value="Tnp_DDE_dom"/>
</dbReference>
<feature type="domain" description="Transposase DDE" evidence="1">
    <location>
        <begin position="9"/>
        <end position="439"/>
    </location>
</feature>
<name>A0A9W5X6L6_9BACI</name>
<reference evidence="2" key="2">
    <citation type="submission" date="2020-09" db="EMBL/GenBank/DDBJ databases">
        <authorList>
            <person name="Sun Q."/>
            <person name="Zhou Y."/>
        </authorList>
    </citation>
    <scope>NUCLEOTIDE SEQUENCE</scope>
    <source>
        <strain evidence="2">CGMCC 1.15454</strain>
    </source>
</reference>
<organism evidence="2 3">
    <name type="scientific">Lentibacillus populi</name>
    <dbReference type="NCBI Taxonomy" id="1827502"/>
    <lineage>
        <taxon>Bacteria</taxon>
        <taxon>Bacillati</taxon>
        <taxon>Bacillota</taxon>
        <taxon>Bacilli</taxon>
        <taxon>Bacillales</taxon>
        <taxon>Bacillaceae</taxon>
        <taxon>Lentibacillus</taxon>
    </lineage>
</organism>
<dbReference type="Proteomes" id="UP000621492">
    <property type="component" value="Unassembled WGS sequence"/>
</dbReference>
<evidence type="ECO:0000313" key="3">
    <source>
        <dbReference type="Proteomes" id="UP000621492"/>
    </source>
</evidence>
<protein>
    <submittedName>
        <fullName evidence="2">IS1380 family transposase</fullName>
    </submittedName>
</protein>
<evidence type="ECO:0000313" key="2">
    <source>
        <dbReference type="EMBL" id="GGB52909.1"/>
    </source>
</evidence>
<dbReference type="SUPFAM" id="SSF53098">
    <property type="entry name" value="Ribonuclease H-like"/>
    <property type="match status" value="1"/>
</dbReference>
<gene>
    <name evidence="2" type="ORF">GCM10011409_33130</name>
</gene>
<comment type="caution">
    <text evidence="2">The sequence shown here is derived from an EMBL/GenBank/DDBJ whole genome shotgun (WGS) entry which is preliminary data.</text>
</comment>
<dbReference type="InterPro" id="IPR012337">
    <property type="entry name" value="RNaseH-like_sf"/>
</dbReference>
<accession>A0A9W5X6L6</accession>
<dbReference type="Pfam" id="PF13701">
    <property type="entry name" value="DDE_Tnp_1_4"/>
    <property type="match status" value="1"/>
</dbReference>
<dbReference type="NCBIfam" id="NF033539">
    <property type="entry name" value="transpos_IS1380"/>
    <property type="match status" value="1"/>
</dbReference>
<evidence type="ECO:0000259" key="1">
    <source>
        <dbReference type="Pfam" id="PF13701"/>
    </source>
</evidence>
<dbReference type="AlphaFoldDB" id="A0A9W5X6L6"/>